<dbReference type="Proteomes" id="UP000182373">
    <property type="component" value="Chromosome"/>
</dbReference>
<evidence type="ECO:0000313" key="1">
    <source>
        <dbReference type="EMBL" id="APH54418.1"/>
    </source>
</evidence>
<reference evidence="2" key="1">
    <citation type="submission" date="2016-11" db="EMBL/GenBank/DDBJ databases">
        <title>Comparative genomic and phenotypic analysis of Granulibacter bethesdensis clinical isolates from patients with chronic granulomatous disease.</title>
        <authorList>
            <person name="Zarember K.A."/>
            <person name="Porcella S.F."/>
            <person name="Chu J."/>
            <person name="Ding L."/>
            <person name="Dahlstrom E."/>
            <person name="Barbian K."/>
            <person name="Martens C."/>
            <person name="Sykora L."/>
            <person name="Kramer S."/>
            <person name="Pettinato A.M."/>
            <person name="Hong H."/>
            <person name="Wald G."/>
            <person name="Berg L.J."/>
            <person name="Rogge L.S."/>
            <person name="Greenberg D.E."/>
            <person name="Falcone E.L."/>
            <person name="Neves J.F."/>
            <person name="Simoes M.J."/>
            <person name="Casal M."/>
            <person name="Rodriguez-Lopez F.C."/>
            <person name="Zelazny A."/>
            <person name="Gallin J.I."/>
            <person name="Holland S.M."/>
        </authorList>
    </citation>
    <scope>NUCLEOTIDE SEQUENCE [LARGE SCALE GENOMIC DNA]</scope>
    <source>
        <strain evidence="2">NIH9.1</strain>
    </source>
</reference>
<gene>
    <name evidence="1" type="ORF">GbCGDNIH9_8719</name>
</gene>
<protein>
    <submittedName>
        <fullName evidence="1">Uncharacterized protein</fullName>
    </submittedName>
</protein>
<evidence type="ECO:0000313" key="2">
    <source>
        <dbReference type="Proteomes" id="UP000182373"/>
    </source>
</evidence>
<accession>A0AAC9KBT3</accession>
<organism evidence="1 2">
    <name type="scientific">Granulibacter bethesdensis</name>
    <dbReference type="NCBI Taxonomy" id="364410"/>
    <lineage>
        <taxon>Bacteria</taxon>
        <taxon>Pseudomonadati</taxon>
        <taxon>Pseudomonadota</taxon>
        <taxon>Alphaproteobacteria</taxon>
        <taxon>Acetobacterales</taxon>
        <taxon>Acetobacteraceae</taxon>
        <taxon>Granulibacter</taxon>
    </lineage>
</organism>
<sequence length="49" mass="5624">MEQAAIRHGPRRGADILRQLRPHKDNNRAWVTRLKRCPAVSSSHNLNVP</sequence>
<dbReference type="AlphaFoldDB" id="A0AAC9KBT3"/>
<name>A0AAC9KBT3_9PROT</name>
<dbReference type="EMBL" id="CP018191">
    <property type="protein sequence ID" value="APH54418.1"/>
    <property type="molecule type" value="Genomic_DNA"/>
</dbReference>
<proteinExistence type="predicted"/>